<evidence type="ECO:0000313" key="1">
    <source>
        <dbReference type="EMBL" id="RCH78879.1"/>
    </source>
</evidence>
<evidence type="ECO:0000313" key="2">
    <source>
        <dbReference type="Proteomes" id="UP000252139"/>
    </source>
</evidence>
<dbReference type="Proteomes" id="UP000252139">
    <property type="component" value="Unassembled WGS sequence"/>
</dbReference>
<accession>A0A367IMI3</accession>
<gene>
    <name evidence="1" type="ORF">CU097_002285</name>
</gene>
<dbReference type="EMBL" id="PJQL01004855">
    <property type="protein sequence ID" value="RCH78879.1"/>
    <property type="molecule type" value="Genomic_DNA"/>
</dbReference>
<reference evidence="1 2" key="1">
    <citation type="journal article" date="2018" name="G3 (Bethesda)">
        <title>Phylogenetic and Phylogenomic Definition of Rhizopus Species.</title>
        <authorList>
            <person name="Gryganskyi A.P."/>
            <person name="Golan J."/>
            <person name="Dolatabadi S."/>
            <person name="Mondo S."/>
            <person name="Robb S."/>
            <person name="Idnurm A."/>
            <person name="Muszewska A."/>
            <person name="Steczkiewicz K."/>
            <person name="Masonjones S."/>
            <person name="Liao H.L."/>
            <person name="Gajdeczka M.T."/>
            <person name="Anike F."/>
            <person name="Vuek A."/>
            <person name="Anishchenko I.M."/>
            <person name="Voigt K."/>
            <person name="de Hoog G.S."/>
            <person name="Smith M.E."/>
            <person name="Heitman J."/>
            <person name="Vilgalys R."/>
            <person name="Stajich J.E."/>
        </authorList>
    </citation>
    <scope>NUCLEOTIDE SEQUENCE [LARGE SCALE GENOMIC DNA]</scope>
    <source>
        <strain evidence="1 2">CBS 357.93</strain>
    </source>
</reference>
<feature type="non-terminal residue" evidence="1">
    <location>
        <position position="1"/>
    </location>
</feature>
<sequence>NTDKSNRLQSMVHFHVERAKSLIFRNNKSPSESVIIVNGLLRFISRLTKHHLSQ</sequence>
<organism evidence="1 2">
    <name type="scientific">Rhizopus azygosporus</name>
    <name type="common">Rhizopus microsporus var. azygosporus</name>
    <dbReference type="NCBI Taxonomy" id="86630"/>
    <lineage>
        <taxon>Eukaryota</taxon>
        <taxon>Fungi</taxon>
        <taxon>Fungi incertae sedis</taxon>
        <taxon>Mucoromycota</taxon>
        <taxon>Mucoromycotina</taxon>
        <taxon>Mucoromycetes</taxon>
        <taxon>Mucorales</taxon>
        <taxon>Mucorineae</taxon>
        <taxon>Rhizopodaceae</taxon>
        <taxon>Rhizopus</taxon>
    </lineage>
</organism>
<protein>
    <submittedName>
        <fullName evidence="1">Uncharacterized protein</fullName>
    </submittedName>
</protein>
<proteinExistence type="predicted"/>
<dbReference type="OrthoDB" id="10489856at2759"/>
<name>A0A367IMI3_RHIAZ</name>
<keyword evidence="2" id="KW-1185">Reference proteome</keyword>
<comment type="caution">
    <text evidence="1">The sequence shown here is derived from an EMBL/GenBank/DDBJ whole genome shotgun (WGS) entry which is preliminary data.</text>
</comment>
<dbReference type="AlphaFoldDB" id="A0A367IMI3"/>